<dbReference type="Gene3D" id="3.20.20.30">
    <property type="entry name" value="Luciferase-like domain"/>
    <property type="match status" value="1"/>
</dbReference>
<organism evidence="6 7">
    <name type="scientific">Rhizorhapis suberifaciens</name>
    <name type="common">corky root of lettuce</name>
    <dbReference type="NCBI Taxonomy" id="13656"/>
    <lineage>
        <taxon>Bacteria</taxon>
        <taxon>Pseudomonadati</taxon>
        <taxon>Pseudomonadota</taxon>
        <taxon>Alphaproteobacteria</taxon>
        <taxon>Sphingomonadales</taxon>
        <taxon>Sphingomonadaceae</taxon>
        <taxon>Rhizorhapis</taxon>
    </lineage>
</organism>
<dbReference type="InterPro" id="IPR019921">
    <property type="entry name" value="Lucif-like_OxRdtase_Rv2161c"/>
</dbReference>
<protein>
    <submittedName>
        <fullName evidence="6">Putative F420-dependent oxidoreductase</fullName>
    </submittedName>
</protein>
<dbReference type="PANTHER" id="PTHR42847:SF4">
    <property type="entry name" value="ALKANESULFONATE MONOOXYGENASE-RELATED"/>
    <property type="match status" value="1"/>
</dbReference>
<dbReference type="Pfam" id="PF00296">
    <property type="entry name" value="Bac_luciferase"/>
    <property type="match status" value="1"/>
</dbReference>
<dbReference type="InterPro" id="IPR036661">
    <property type="entry name" value="Luciferase-like_sf"/>
</dbReference>
<dbReference type="AlphaFoldDB" id="A0A840HXY7"/>
<keyword evidence="4" id="KW-0503">Monooxygenase</keyword>
<reference evidence="6 7" key="1">
    <citation type="submission" date="2020-08" db="EMBL/GenBank/DDBJ databases">
        <title>Genomic Encyclopedia of Type Strains, Phase IV (KMG-IV): sequencing the most valuable type-strain genomes for metagenomic binning, comparative biology and taxonomic classification.</title>
        <authorList>
            <person name="Goeker M."/>
        </authorList>
    </citation>
    <scope>NUCLEOTIDE SEQUENCE [LARGE SCALE GENOMIC DNA]</scope>
    <source>
        <strain evidence="6 7">DSM 7465</strain>
    </source>
</reference>
<keyword evidence="7" id="KW-1185">Reference proteome</keyword>
<evidence type="ECO:0000313" key="6">
    <source>
        <dbReference type="EMBL" id="MBB4642853.1"/>
    </source>
</evidence>
<dbReference type="GO" id="GO:0046306">
    <property type="term" value="P:alkanesulfonate catabolic process"/>
    <property type="evidence" value="ECO:0007669"/>
    <property type="project" value="TreeGrafter"/>
</dbReference>
<dbReference type="NCBIfam" id="TIGR03619">
    <property type="entry name" value="F420_Rv2161c"/>
    <property type="match status" value="1"/>
</dbReference>
<gene>
    <name evidence="6" type="ORF">HNQ99_003189</name>
</gene>
<dbReference type="PANTHER" id="PTHR42847">
    <property type="entry name" value="ALKANESULFONATE MONOOXYGENASE"/>
    <property type="match status" value="1"/>
</dbReference>
<proteinExistence type="predicted"/>
<dbReference type="InterPro" id="IPR011251">
    <property type="entry name" value="Luciferase-like_dom"/>
</dbReference>
<sequence>MGDGPVFGLTSAFTNFMLSPKEVAQWSEANGFESIWIGEHSHVPTGQKSQRPEYKETPATYRELYDPLLTLMNIADATTTLKLGTSILILPEHHPIRLAKMIATLDQLSGGRVILGVGAGWSAEEMADYGIEFKDRWKWTRECVLAMREIWNNEVSEFSGEMIKFDPMWCGPKPVQPGGPPVLMGAWNKLALPRVAEYCDGWVPVDQGERMVGFMNDLREECDRAERSFDDLDLTVLIDPLAAFSTSSSVEKRVEELHAMGFRRMLLYFMQEPAEVQWQSLDRLGGILKSFQ</sequence>
<evidence type="ECO:0000313" key="7">
    <source>
        <dbReference type="Proteomes" id="UP000575068"/>
    </source>
</evidence>
<evidence type="ECO:0000259" key="5">
    <source>
        <dbReference type="Pfam" id="PF00296"/>
    </source>
</evidence>
<name>A0A840HXY7_9SPHN</name>
<evidence type="ECO:0000256" key="1">
    <source>
        <dbReference type="ARBA" id="ARBA00022630"/>
    </source>
</evidence>
<evidence type="ECO:0000256" key="4">
    <source>
        <dbReference type="ARBA" id="ARBA00023033"/>
    </source>
</evidence>
<keyword evidence="2" id="KW-0288">FMN</keyword>
<dbReference type="GO" id="GO:0008726">
    <property type="term" value="F:alkanesulfonate monooxygenase activity"/>
    <property type="evidence" value="ECO:0007669"/>
    <property type="project" value="TreeGrafter"/>
</dbReference>
<dbReference type="SUPFAM" id="SSF51679">
    <property type="entry name" value="Bacterial luciferase-like"/>
    <property type="match status" value="1"/>
</dbReference>
<evidence type="ECO:0000256" key="2">
    <source>
        <dbReference type="ARBA" id="ARBA00022643"/>
    </source>
</evidence>
<dbReference type="InterPro" id="IPR050172">
    <property type="entry name" value="SsuD_RutA_monooxygenase"/>
</dbReference>
<feature type="domain" description="Luciferase-like" evidence="5">
    <location>
        <begin position="22"/>
        <end position="254"/>
    </location>
</feature>
<keyword evidence="3" id="KW-0560">Oxidoreductase</keyword>
<accession>A0A840HXY7</accession>
<evidence type="ECO:0000256" key="3">
    <source>
        <dbReference type="ARBA" id="ARBA00023002"/>
    </source>
</evidence>
<dbReference type="RefSeq" id="WP_184477295.1">
    <property type="nucleotide sequence ID" value="NZ_JACHOV010000017.1"/>
</dbReference>
<comment type="caution">
    <text evidence="6">The sequence shown here is derived from an EMBL/GenBank/DDBJ whole genome shotgun (WGS) entry which is preliminary data.</text>
</comment>
<keyword evidence="1" id="KW-0285">Flavoprotein</keyword>
<dbReference type="Proteomes" id="UP000575068">
    <property type="component" value="Unassembled WGS sequence"/>
</dbReference>
<dbReference type="EMBL" id="JACHOV010000017">
    <property type="protein sequence ID" value="MBB4642853.1"/>
    <property type="molecule type" value="Genomic_DNA"/>
</dbReference>